<gene>
    <name evidence="2" type="ORF">SDC9_209691</name>
</gene>
<sequence length="141" mass="14587">MQRRYLNDLAVVSPGNGQERHVGRGGDDHGRAGPGQVADGGLQRAEDRVGGPDPAGLNCPAVTSFLEPGQGFGGGVLKPVGQVPQHPVADGFLQALGHHGGGTKIHFCYPGSLRRPIARGAHSRPLEQSGLAEVSNTGFKN</sequence>
<dbReference type="EMBL" id="VSSQ01139265">
    <property type="protein sequence ID" value="MPN61945.1"/>
    <property type="molecule type" value="Genomic_DNA"/>
</dbReference>
<accession>A0A645JDZ1</accession>
<feature type="region of interest" description="Disordered" evidence="1">
    <location>
        <begin position="121"/>
        <end position="141"/>
    </location>
</feature>
<comment type="caution">
    <text evidence="2">The sequence shown here is derived from an EMBL/GenBank/DDBJ whole genome shotgun (WGS) entry which is preliminary data.</text>
</comment>
<feature type="region of interest" description="Disordered" evidence="1">
    <location>
        <begin position="12"/>
        <end position="56"/>
    </location>
</feature>
<protein>
    <submittedName>
        <fullName evidence="2">Uncharacterized protein</fullName>
    </submittedName>
</protein>
<proteinExistence type="predicted"/>
<dbReference type="AlphaFoldDB" id="A0A645JDZ1"/>
<organism evidence="2">
    <name type="scientific">bioreactor metagenome</name>
    <dbReference type="NCBI Taxonomy" id="1076179"/>
    <lineage>
        <taxon>unclassified sequences</taxon>
        <taxon>metagenomes</taxon>
        <taxon>ecological metagenomes</taxon>
    </lineage>
</organism>
<name>A0A645JDZ1_9ZZZZ</name>
<reference evidence="2" key="1">
    <citation type="submission" date="2019-08" db="EMBL/GenBank/DDBJ databases">
        <authorList>
            <person name="Kucharzyk K."/>
            <person name="Murdoch R.W."/>
            <person name="Higgins S."/>
            <person name="Loffler F."/>
        </authorList>
    </citation>
    <scope>NUCLEOTIDE SEQUENCE</scope>
</reference>
<evidence type="ECO:0000256" key="1">
    <source>
        <dbReference type="SAM" id="MobiDB-lite"/>
    </source>
</evidence>
<evidence type="ECO:0000313" key="2">
    <source>
        <dbReference type="EMBL" id="MPN61945.1"/>
    </source>
</evidence>
<feature type="compositionally biased region" description="Basic and acidic residues" evidence="1">
    <location>
        <begin position="18"/>
        <end position="31"/>
    </location>
</feature>